<evidence type="ECO:0000256" key="3">
    <source>
        <dbReference type="ARBA" id="ARBA00022553"/>
    </source>
</evidence>
<keyword evidence="3" id="KW-0597">Phosphoprotein</keyword>
<dbReference type="SMART" id="SM00387">
    <property type="entry name" value="HATPase_c"/>
    <property type="match status" value="1"/>
</dbReference>
<dbReference type="InterPro" id="IPR036097">
    <property type="entry name" value="HisK_dim/P_sf"/>
</dbReference>
<dbReference type="SUPFAM" id="SSF47384">
    <property type="entry name" value="Homodimeric domain of signal transducing histidine kinase"/>
    <property type="match status" value="1"/>
</dbReference>
<evidence type="ECO:0000313" key="11">
    <source>
        <dbReference type="Proteomes" id="UP000317496"/>
    </source>
</evidence>
<evidence type="ECO:0000256" key="2">
    <source>
        <dbReference type="ARBA" id="ARBA00012438"/>
    </source>
</evidence>
<evidence type="ECO:0000256" key="7">
    <source>
        <dbReference type="ARBA" id="ARBA00022840"/>
    </source>
</evidence>
<evidence type="ECO:0000256" key="1">
    <source>
        <dbReference type="ARBA" id="ARBA00000085"/>
    </source>
</evidence>
<dbReference type="InterPro" id="IPR003661">
    <property type="entry name" value="HisK_dim/P_dom"/>
</dbReference>
<evidence type="ECO:0000256" key="6">
    <source>
        <dbReference type="ARBA" id="ARBA00022777"/>
    </source>
</evidence>
<accession>A0A516H6P6</accession>
<evidence type="ECO:0000256" key="8">
    <source>
        <dbReference type="ARBA" id="ARBA00023012"/>
    </source>
</evidence>
<organism evidence="10 11">
    <name type="scientific">Ferrovibrio terrae</name>
    <dbReference type="NCBI Taxonomy" id="2594003"/>
    <lineage>
        <taxon>Bacteria</taxon>
        <taxon>Pseudomonadati</taxon>
        <taxon>Pseudomonadota</taxon>
        <taxon>Alphaproteobacteria</taxon>
        <taxon>Rhodospirillales</taxon>
        <taxon>Rhodospirillaceae</taxon>
        <taxon>Ferrovibrio</taxon>
    </lineage>
</organism>
<dbReference type="CDD" id="cd00082">
    <property type="entry name" value="HisKA"/>
    <property type="match status" value="1"/>
</dbReference>
<comment type="catalytic activity">
    <reaction evidence="1">
        <text>ATP + protein L-histidine = ADP + protein N-phospho-L-histidine.</text>
        <dbReference type="EC" id="2.7.13.3"/>
    </reaction>
</comment>
<dbReference type="Proteomes" id="UP000317496">
    <property type="component" value="Chromosome"/>
</dbReference>
<reference evidence="10 11" key="1">
    <citation type="submission" date="2019-07" db="EMBL/GenBank/DDBJ databases">
        <title>Genome sequencing for Ferrovibrio sp. K5.</title>
        <authorList>
            <person name="Park S.-J."/>
        </authorList>
    </citation>
    <scope>NUCLEOTIDE SEQUENCE [LARGE SCALE GENOMIC DNA]</scope>
    <source>
        <strain evidence="10 11">K5</strain>
    </source>
</reference>
<evidence type="ECO:0000256" key="4">
    <source>
        <dbReference type="ARBA" id="ARBA00022679"/>
    </source>
</evidence>
<keyword evidence="7" id="KW-0067">ATP-binding</keyword>
<dbReference type="InterPro" id="IPR035965">
    <property type="entry name" value="PAS-like_dom_sf"/>
</dbReference>
<dbReference type="InterPro" id="IPR005467">
    <property type="entry name" value="His_kinase_dom"/>
</dbReference>
<keyword evidence="5" id="KW-0547">Nucleotide-binding</keyword>
<dbReference type="EC" id="2.7.13.3" evidence="2"/>
<dbReference type="EMBL" id="CP041636">
    <property type="protein sequence ID" value="QDO99439.1"/>
    <property type="molecule type" value="Genomic_DNA"/>
</dbReference>
<dbReference type="Gene3D" id="1.10.287.130">
    <property type="match status" value="1"/>
</dbReference>
<evidence type="ECO:0000313" key="10">
    <source>
        <dbReference type="EMBL" id="QDO99439.1"/>
    </source>
</evidence>
<evidence type="ECO:0000256" key="5">
    <source>
        <dbReference type="ARBA" id="ARBA00022741"/>
    </source>
</evidence>
<dbReference type="InterPro" id="IPR003594">
    <property type="entry name" value="HATPase_dom"/>
</dbReference>
<dbReference type="SUPFAM" id="SSF55874">
    <property type="entry name" value="ATPase domain of HSP90 chaperone/DNA topoisomerase II/histidine kinase"/>
    <property type="match status" value="1"/>
</dbReference>
<dbReference type="Gene3D" id="3.30.565.10">
    <property type="entry name" value="Histidine kinase-like ATPase, C-terminal domain"/>
    <property type="match status" value="1"/>
</dbReference>
<protein>
    <recommendedName>
        <fullName evidence="2">histidine kinase</fullName>
        <ecNumber evidence="2">2.7.13.3</ecNumber>
    </recommendedName>
</protein>
<dbReference type="InterPro" id="IPR000014">
    <property type="entry name" value="PAS"/>
</dbReference>
<dbReference type="GO" id="GO:0000155">
    <property type="term" value="F:phosphorelay sensor kinase activity"/>
    <property type="evidence" value="ECO:0007669"/>
    <property type="project" value="InterPro"/>
</dbReference>
<dbReference type="CDD" id="cd00130">
    <property type="entry name" value="PAS"/>
    <property type="match status" value="1"/>
</dbReference>
<feature type="domain" description="Histidine kinase" evidence="9">
    <location>
        <begin position="367"/>
        <end position="582"/>
    </location>
</feature>
<dbReference type="InterPro" id="IPR004358">
    <property type="entry name" value="Sig_transdc_His_kin-like_C"/>
</dbReference>
<dbReference type="OrthoDB" id="9795133at2"/>
<sequence>MSSVIQPDMAVGSGVPADSVAHDEALKASEYRYRNLFQAMAASFWEIDFTPVGAMLRQLKEQGVRDFRQHFRDNPAFVREMMRASRIIDVNDQTLALFADGDREVMNRLPLDAFWPEESTGVYAESVLAAISKQPNFSTETRLKKSNGEVFDALFTACFPAESVTRGTLLIGVIDISERKKAFADLERSETRYRNLFNSMGVTCYQLDIRGLKKLYEPLISQGVTDLAAYMEENPGFVRQAMDATIIVDVNDSVVAFMGAKNREEVLGPVTRFWIEDDCDGFKQSLASGYAGNPRFETETRHRTLDGRKIDVLFTVAAAPTMREAGFVLVSMVDITARVQAQSALEKVQNEFAHAARISMLGELTASLAHEINQPLAAISANAAAGLRWLSRPEPDMPEITAITRRMAADAQRAGEIISRIRLMASRQSPEKSSVPVNSLIEEAILFLRHEMQAQGVTVAMDLDKDIPTVPGDRTQLQQVVVNLAMNAIQAMSHAGAESRVIRVSSQLTDSQILRISVDDSGPGVPKDERGKLFDSFYTTKPDGMGMGLPICRSIIERHGGEIWVEPGASGGARFSFTLPIA</sequence>
<dbReference type="KEGG" id="fer:FNB15_20120"/>
<dbReference type="SMART" id="SM00388">
    <property type="entry name" value="HisKA"/>
    <property type="match status" value="1"/>
</dbReference>
<dbReference type="InterPro" id="IPR036890">
    <property type="entry name" value="HATPase_C_sf"/>
</dbReference>
<dbReference type="RefSeq" id="WP_144258435.1">
    <property type="nucleotide sequence ID" value="NZ_CP041636.1"/>
</dbReference>
<keyword evidence="4" id="KW-0808">Transferase</keyword>
<keyword evidence="6" id="KW-0418">Kinase</keyword>
<evidence type="ECO:0000259" key="9">
    <source>
        <dbReference type="PROSITE" id="PS50109"/>
    </source>
</evidence>
<dbReference type="PROSITE" id="PS50109">
    <property type="entry name" value="HIS_KIN"/>
    <property type="match status" value="1"/>
</dbReference>
<dbReference type="PRINTS" id="PR00344">
    <property type="entry name" value="BCTRLSENSOR"/>
</dbReference>
<dbReference type="GO" id="GO:0042802">
    <property type="term" value="F:identical protein binding"/>
    <property type="evidence" value="ECO:0007669"/>
    <property type="project" value="UniProtKB-ARBA"/>
</dbReference>
<keyword evidence="8" id="KW-0902">Two-component regulatory system</keyword>
<name>A0A516H6P6_9PROT</name>
<dbReference type="Pfam" id="PF13426">
    <property type="entry name" value="PAS_9"/>
    <property type="match status" value="2"/>
</dbReference>
<keyword evidence="11" id="KW-1185">Reference proteome</keyword>
<dbReference type="Pfam" id="PF02518">
    <property type="entry name" value="HATPase_c"/>
    <property type="match status" value="1"/>
</dbReference>
<dbReference type="GO" id="GO:0005524">
    <property type="term" value="F:ATP binding"/>
    <property type="evidence" value="ECO:0007669"/>
    <property type="project" value="UniProtKB-KW"/>
</dbReference>
<dbReference type="AlphaFoldDB" id="A0A516H6P6"/>
<dbReference type="SUPFAM" id="SSF55785">
    <property type="entry name" value="PYP-like sensor domain (PAS domain)"/>
    <property type="match status" value="2"/>
</dbReference>
<dbReference type="PANTHER" id="PTHR43065:SF10">
    <property type="entry name" value="PEROXIDE STRESS-ACTIVATED HISTIDINE KINASE MAK3"/>
    <property type="match status" value="1"/>
</dbReference>
<dbReference type="FunFam" id="3.30.565.10:FF:000042">
    <property type="entry name" value="Two-component sensor histidine kinase KdpD"/>
    <property type="match status" value="1"/>
</dbReference>
<dbReference type="NCBIfam" id="TIGR00229">
    <property type="entry name" value="sensory_box"/>
    <property type="match status" value="2"/>
</dbReference>
<gene>
    <name evidence="10" type="ORF">FNB15_20120</name>
</gene>
<proteinExistence type="predicted"/>
<dbReference type="PANTHER" id="PTHR43065">
    <property type="entry name" value="SENSOR HISTIDINE KINASE"/>
    <property type="match status" value="1"/>
</dbReference>
<dbReference type="Gene3D" id="3.30.450.20">
    <property type="entry name" value="PAS domain"/>
    <property type="match status" value="2"/>
</dbReference>
<dbReference type="Pfam" id="PF00512">
    <property type="entry name" value="HisKA"/>
    <property type="match status" value="1"/>
</dbReference>